<dbReference type="RefSeq" id="WP_269880528.1">
    <property type="nucleotide sequence ID" value="NZ_JAQAGZ010000003.1"/>
</dbReference>
<feature type="domain" description="ABC transporter" evidence="9">
    <location>
        <begin position="364"/>
        <end position="598"/>
    </location>
</feature>
<evidence type="ECO:0000313" key="11">
    <source>
        <dbReference type="EMBL" id="MCZ8511898.1"/>
    </source>
</evidence>
<feature type="compositionally biased region" description="Gly residues" evidence="7">
    <location>
        <begin position="1"/>
        <end position="17"/>
    </location>
</feature>
<feature type="transmembrane region" description="Helical" evidence="8">
    <location>
        <begin position="44"/>
        <end position="66"/>
    </location>
</feature>
<dbReference type="InterPro" id="IPR011527">
    <property type="entry name" value="ABC1_TM_dom"/>
</dbReference>
<dbReference type="PROSITE" id="PS50929">
    <property type="entry name" value="ABC_TM1F"/>
    <property type="match status" value="1"/>
</dbReference>
<keyword evidence="12" id="KW-1185">Reference proteome</keyword>
<dbReference type="Pfam" id="PF00664">
    <property type="entry name" value="ABC_membrane"/>
    <property type="match status" value="1"/>
</dbReference>
<dbReference type="Gene3D" id="3.40.50.300">
    <property type="entry name" value="P-loop containing nucleotide triphosphate hydrolases"/>
    <property type="match status" value="1"/>
</dbReference>
<dbReference type="GO" id="GO:0005524">
    <property type="term" value="F:ATP binding"/>
    <property type="evidence" value="ECO:0007669"/>
    <property type="project" value="UniProtKB-KW"/>
</dbReference>
<dbReference type="InterPro" id="IPR003593">
    <property type="entry name" value="AAA+_ATPase"/>
</dbReference>
<dbReference type="Pfam" id="PF00005">
    <property type="entry name" value="ABC_tran"/>
    <property type="match status" value="1"/>
</dbReference>
<feature type="transmembrane region" description="Helical" evidence="8">
    <location>
        <begin position="270"/>
        <end position="295"/>
    </location>
</feature>
<dbReference type="PANTHER" id="PTHR43394">
    <property type="entry name" value="ATP-DEPENDENT PERMEASE MDL1, MITOCHONDRIAL"/>
    <property type="match status" value="1"/>
</dbReference>
<evidence type="ECO:0000256" key="2">
    <source>
        <dbReference type="ARBA" id="ARBA00022692"/>
    </source>
</evidence>
<dbReference type="InterPro" id="IPR003439">
    <property type="entry name" value="ABC_transporter-like_ATP-bd"/>
</dbReference>
<dbReference type="SUPFAM" id="SSF52540">
    <property type="entry name" value="P-loop containing nucleoside triphosphate hydrolases"/>
    <property type="match status" value="1"/>
</dbReference>
<dbReference type="EMBL" id="JAQAGZ010000003">
    <property type="protein sequence ID" value="MCZ8511898.1"/>
    <property type="molecule type" value="Genomic_DNA"/>
</dbReference>
<feature type="transmembrane region" description="Helical" evidence="8">
    <location>
        <begin position="177"/>
        <end position="202"/>
    </location>
</feature>
<keyword evidence="6 8" id="KW-0472">Membrane</keyword>
<keyword evidence="3" id="KW-0547">Nucleotide-binding</keyword>
<dbReference type="PROSITE" id="PS00211">
    <property type="entry name" value="ABC_TRANSPORTER_1"/>
    <property type="match status" value="1"/>
</dbReference>
<evidence type="ECO:0000256" key="4">
    <source>
        <dbReference type="ARBA" id="ARBA00022840"/>
    </source>
</evidence>
<comment type="subcellular location">
    <subcellularLocation>
        <location evidence="1">Cell membrane</location>
        <topology evidence="1">Multi-pass membrane protein</topology>
    </subcellularLocation>
</comment>
<protein>
    <submittedName>
        <fullName evidence="11">ABC transporter ATP-binding protein</fullName>
    </submittedName>
</protein>
<dbReference type="InterPro" id="IPR017871">
    <property type="entry name" value="ABC_transporter-like_CS"/>
</dbReference>
<keyword evidence="5 8" id="KW-1133">Transmembrane helix</keyword>
<evidence type="ECO:0000256" key="7">
    <source>
        <dbReference type="SAM" id="MobiDB-lite"/>
    </source>
</evidence>
<evidence type="ECO:0000259" key="10">
    <source>
        <dbReference type="PROSITE" id="PS50929"/>
    </source>
</evidence>
<dbReference type="InterPro" id="IPR036640">
    <property type="entry name" value="ABC1_TM_sf"/>
</dbReference>
<dbReference type="SMART" id="SM00382">
    <property type="entry name" value="AAA"/>
    <property type="match status" value="1"/>
</dbReference>
<sequence length="608" mass="66023">MGPGGPGRPAGGFGARRGGPVVKPKNFRGTMRRLWSYIGSEKRLLSVIFLMILVDAALTLSGPYLIGRSIDAMTASGGVHFQLLEILLIALTAAYAADGTLTFLQGWLMAGVSQRIVARLRQALFGKLQKLPLAYFDTRRHGEVMSRLSNDIDNISNSISQSTTQLMTGLITIAGSLTMMIVLSPLLTLASLVTVPLVYLLARTITKKTSVMFKEQQVQLGKLNGHIEETISGIEVVKAFNHEDKAIEEFESVNAKLYEVGLKAQIWSGFLMPLLAVINNIGFTAVAVVGGVLAVKGHITVGVIASFLSYSRQFVRPLNDLANIYNVLQSGVAGAERAFEVLDEEEEPDDAPGALLLEGTKGNVVFENVSFGYRPDVPILRNVSFVSDQGSSTALVGPTGAGKTTIVNLLTRFYDVTGGRILINGKDIRDYSRDSLRRCFGIVLQDTYLFSGTIKENIKYGKSDATDEEVMAAASAANADVFIKRLPNQYDTVLSENGGNLSQGQRQLLAIARVILAKPSILILDEATSSIDTRTELHIQDALLNMMQGRTSFIIAHRLNTIRDADTIMVIDQGRIVEAGSHDELVANQGTYHRMFHNQFKNIQGASG</sequence>
<dbReference type="InterPro" id="IPR027417">
    <property type="entry name" value="P-loop_NTPase"/>
</dbReference>
<comment type="caution">
    <text evidence="11">The sequence shown here is derived from an EMBL/GenBank/DDBJ whole genome shotgun (WGS) entry which is preliminary data.</text>
</comment>
<proteinExistence type="predicted"/>
<keyword evidence="4 11" id="KW-0067">ATP-binding</keyword>
<dbReference type="PANTHER" id="PTHR43394:SF1">
    <property type="entry name" value="ATP-BINDING CASSETTE SUB-FAMILY B MEMBER 10, MITOCHONDRIAL"/>
    <property type="match status" value="1"/>
</dbReference>
<evidence type="ECO:0000256" key="1">
    <source>
        <dbReference type="ARBA" id="ARBA00004651"/>
    </source>
</evidence>
<dbReference type="SUPFAM" id="SSF90123">
    <property type="entry name" value="ABC transporter transmembrane region"/>
    <property type="match status" value="1"/>
</dbReference>
<feature type="domain" description="ABC transmembrane type-1" evidence="10">
    <location>
        <begin position="47"/>
        <end position="330"/>
    </location>
</feature>
<evidence type="ECO:0000256" key="8">
    <source>
        <dbReference type="SAM" id="Phobius"/>
    </source>
</evidence>
<evidence type="ECO:0000256" key="5">
    <source>
        <dbReference type="ARBA" id="ARBA00022989"/>
    </source>
</evidence>
<name>A0ABT4Q4W0_9BACL</name>
<dbReference type="Proteomes" id="UP001527882">
    <property type="component" value="Unassembled WGS sequence"/>
</dbReference>
<evidence type="ECO:0000313" key="12">
    <source>
        <dbReference type="Proteomes" id="UP001527882"/>
    </source>
</evidence>
<dbReference type="CDD" id="cd18547">
    <property type="entry name" value="ABC_6TM_Tm288_like"/>
    <property type="match status" value="1"/>
</dbReference>
<feature type="transmembrane region" description="Helical" evidence="8">
    <location>
        <begin position="78"/>
        <end position="97"/>
    </location>
</feature>
<organism evidence="11 12">
    <name type="scientific">Paenibacillus gyeongsangnamensis</name>
    <dbReference type="NCBI Taxonomy" id="3388067"/>
    <lineage>
        <taxon>Bacteria</taxon>
        <taxon>Bacillati</taxon>
        <taxon>Bacillota</taxon>
        <taxon>Bacilli</taxon>
        <taxon>Bacillales</taxon>
        <taxon>Paenibacillaceae</taxon>
        <taxon>Paenibacillus</taxon>
    </lineage>
</organism>
<evidence type="ECO:0000256" key="3">
    <source>
        <dbReference type="ARBA" id="ARBA00022741"/>
    </source>
</evidence>
<feature type="region of interest" description="Disordered" evidence="7">
    <location>
        <begin position="1"/>
        <end position="20"/>
    </location>
</feature>
<dbReference type="Gene3D" id="1.20.1560.10">
    <property type="entry name" value="ABC transporter type 1, transmembrane domain"/>
    <property type="match status" value="1"/>
</dbReference>
<reference evidence="11 12" key="1">
    <citation type="submission" date="2022-12" db="EMBL/GenBank/DDBJ databases">
        <title>Draft genome sequence of Paenibacillus sp. dW9.</title>
        <authorList>
            <person name="Choi E.-W."/>
            <person name="Kim D.-U."/>
        </authorList>
    </citation>
    <scope>NUCLEOTIDE SEQUENCE [LARGE SCALE GENOMIC DNA]</scope>
    <source>
        <strain evidence="12">dW9</strain>
    </source>
</reference>
<accession>A0ABT4Q4W0</accession>
<dbReference type="PROSITE" id="PS50893">
    <property type="entry name" value="ABC_TRANSPORTER_2"/>
    <property type="match status" value="1"/>
</dbReference>
<dbReference type="CDD" id="cd03254">
    <property type="entry name" value="ABCC_Glucan_exporter_like"/>
    <property type="match status" value="1"/>
</dbReference>
<dbReference type="InterPro" id="IPR039421">
    <property type="entry name" value="Type_1_exporter"/>
</dbReference>
<keyword evidence="2 8" id="KW-0812">Transmembrane</keyword>
<evidence type="ECO:0000256" key="6">
    <source>
        <dbReference type="ARBA" id="ARBA00023136"/>
    </source>
</evidence>
<gene>
    <name evidence="11" type="ORF">O9H85_05565</name>
</gene>
<evidence type="ECO:0000259" key="9">
    <source>
        <dbReference type="PROSITE" id="PS50893"/>
    </source>
</evidence>